<gene>
    <name evidence="3" type="ORF">MNBD_PLANCTO03-694</name>
</gene>
<dbReference type="AlphaFoldDB" id="A0A3B1DEJ7"/>
<organism evidence="3">
    <name type="scientific">hydrothermal vent metagenome</name>
    <dbReference type="NCBI Taxonomy" id="652676"/>
    <lineage>
        <taxon>unclassified sequences</taxon>
        <taxon>metagenomes</taxon>
        <taxon>ecological metagenomes</taxon>
    </lineage>
</organism>
<accession>A0A3B1DEJ7</accession>
<feature type="region of interest" description="Disordered" evidence="1">
    <location>
        <begin position="42"/>
        <end position="87"/>
    </location>
</feature>
<dbReference type="PANTHER" id="PTHR41532:SF1">
    <property type="entry name" value="FIXS PROTEIN"/>
    <property type="match status" value="1"/>
</dbReference>
<feature type="compositionally biased region" description="Basic and acidic residues" evidence="1">
    <location>
        <begin position="69"/>
        <end position="87"/>
    </location>
</feature>
<proteinExistence type="predicted"/>
<dbReference type="NCBIfam" id="TIGR00847">
    <property type="entry name" value="ccoS"/>
    <property type="match status" value="1"/>
</dbReference>
<dbReference type="InterPro" id="IPR004714">
    <property type="entry name" value="Cyt_oxidase_maturation_cbb3"/>
</dbReference>
<keyword evidence="2" id="KW-1133">Transmembrane helix</keyword>
<dbReference type="PANTHER" id="PTHR41532">
    <property type="entry name" value="FIXS PROTEIN"/>
    <property type="match status" value="1"/>
</dbReference>
<keyword evidence="2" id="KW-0472">Membrane</keyword>
<feature type="transmembrane region" description="Helical" evidence="2">
    <location>
        <begin position="6"/>
        <end position="26"/>
    </location>
</feature>
<reference evidence="3" key="1">
    <citation type="submission" date="2018-06" db="EMBL/GenBank/DDBJ databases">
        <authorList>
            <person name="Zhirakovskaya E."/>
        </authorList>
    </citation>
    <scope>NUCLEOTIDE SEQUENCE</scope>
</reference>
<name>A0A3B1DEJ7_9ZZZZ</name>
<keyword evidence="2" id="KW-0812">Transmembrane</keyword>
<evidence type="ECO:0000313" key="3">
    <source>
        <dbReference type="EMBL" id="VAX41246.1"/>
    </source>
</evidence>
<dbReference type="EMBL" id="UOGK01000511">
    <property type="protein sequence ID" value="VAX41246.1"/>
    <property type="molecule type" value="Genomic_DNA"/>
</dbReference>
<evidence type="ECO:0008006" key="4">
    <source>
        <dbReference type="Google" id="ProtNLM"/>
    </source>
</evidence>
<evidence type="ECO:0000256" key="2">
    <source>
        <dbReference type="SAM" id="Phobius"/>
    </source>
</evidence>
<sequence>MSVMYIVLPLAIFFAAVFVGLFIWAVKHGQMDDLHTPAARILLDDDDPAPRPKPQADAPSKKAAPGCTEKAHAKSVDETLSHDAPIE</sequence>
<dbReference type="Pfam" id="PF03597">
    <property type="entry name" value="FixS"/>
    <property type="match status" value="1"/>
</dbReference>
<protein>
    <recommendedName>
        <fullName evidence="4">Type cbb3 cytochrome oxidase biogenesis protein CcoS, involved in heme b insertion</fullName>
    </recommendedName>
</protein>
<evidence type="ECO:0000256" key="1">
    <source>
        <dbReference type="SAM" id="MobiDB-lite"/>
    </source>
</evidence>